<feature type="chain" id="PRO_5003407193" description="C-type lectin domain-containing protein" evidence="1">
    <location>
        <begin position="18"/>
        <end position="583"/>
    </location>
</feature>
<feature type="signal peptide" evidence="1">
    <location>
        <begin position="1"/>
        <end position="17"/>
    </location>
</feature>
<dbReference type="EMBL" id="GL380185">
    <property type="protein sequence ID" value="EGT49375.1"/>
    <property type="molecule type" value="Genomic_DNA"/>
</dbReference>
<feature type="domain" description="C-type lectin" evidence="2">
    <location>
        <begin position="409"/>
        <end position="573"/>
    </location>
</feature>
<protein>
    <recommendedName>
        <fullName evidence="2">C-type lectin domain-containing protein</fullName>
    </recommendedName>
</protein>
<dbReference type="InterPro" id="IPR016186">
    <property type="entry name" value="C-type_lectin-like/link_sf"/>
</dbReference>
<dbReference type="InterPro" id="IPR001304">
    <property type="entry name" value="C-type_lectin-like"/>
</dbReference>
<dbReference type="Proteomes" id="UP000008068">
    <property type="component" value="Unassembled WGS sequence"/>
</dbReference>
<reference evidence="4" key="1">
    <citation type="submission" date="2011-07" db="EMBL/GenBank/DDBJ databases">
        <authorList>
            <consortium name="Caenorhabditis brenneri Sequencing and Analysis Consortium"/>
            <person name="Wilson R.K."/>
        </authorList>
    </citation>
    <scope>NUCLEOTIDE SEQUENCE [LARGE SCALE GENOMIC DNA]</scope>
    <source>
        <strain evidence="4">PB2801</strain>
    </source>
</reference>
<dbReference type="STRING" id="135651.G0PAP7"/>
<evidence type="ECO:0000313" key="4">
    <source>
        <dbReference type="Proteomes" id="UP000008068"/>
    </source>
</evidence>
<evidence type="ECO:0000259" key="2">
    <source>
        <dbReference type="PROSITE" id="PS50041"/>
    </source>
</evidence>
<dbReference type="PROSITE" id="PS50041">
    <property type="entry name" value="C_TYPE_LECTIN_2"/>
    <property type="match status" value="1"/>
</dbReference>
<dbReference type="Pfam" id="PF00059">
    <property type="entry name" value="Lectin_C"/>
    <property type="match status" value="1"/>
</dbReference>
<name>G0PAP7_CAEBE</name>
<accession>G0PAP7</accession>
<dbReference type="SUPFAM" id="SSF56436">
    <property type="entry name" value="C-type lectin-like"/>
    <property type="match status" value="2"/>
</dbReference>
<dbReference type="CDD" id="cd00037">
    <property type="entry name" value="CLECT"/>
    <property type="match status" value="1"/>
</dbReference>
<gene>
    <name evidence="3" type="ORF">CAEBREN_25378</name>
</gene>
<dbReference type="AlphaFoldDB" id="G0PAP7"/>
<dbReference type="InterPro" id="IPR016187">
    <property type="entry name" value="CTDL_fold"/>
</dbReference>
<keyword evidence="1" id="KW-0732">Signal</keyword>
<dbReference type="OrthoDB" id="5860362at2759"/>
<evidence type="ECO:0000256" key="1">
    <source>
        <dbReference type="SAM" id="SignalP"/>
    </source>
</evidence>
<dbReference type="Gene3D" id="3.10.100.10">
    <property type="entry name" value="Mannose-Binding Protein A, subunit A"/>
    <property type="match status" value="2"/>
</dbReference>
<sequence>MRLKILFFAIFLFVVNAQDFDWSFHKMCEYYKGDYKARTGGSKSMVGDVCKFKFPYATDNKESARTYCEEYVPYHIQVASFGPETTCLAEATLICASGWVQFFGRCYKMTKELMTHEQAVNHCATQDKKSTIAFMHREALPFRIYDYFTGVYSLWLEASIAITKDLIYDVAGGHLLLAIDGYPYNLPNIALARVAPTVKAMVLCEYTPRMNQAESNYLLKRYGEIYYPTIFTSDSAFVRTASDLQRNDGKPLRDHEYCKHVLRPFLQTDDAQAAVPTREFLDALKKERVAEIIRTSVYSGDSKVSSRSNEACSASDSRNYGMSFPTSGGSPLFKSMKDDKIWRKDEPKEVCDGASWSTGIVLSRSSPELGLEAMSDARAAPLYCQTSFDVFEYGRCDSDWNTAYRKETGQKYCHRFFSEKVTYDEAEKKCQEHGAHVSGFTGQSELDILDKMLDEAKRKGVTFGNDETVWIGARRRPTCTRLGIEGKEGGFNKDPTHPCSRRRVFEWVHGVAQNPPDFENRWVADLEPNFVGDDEKCVELLKGVKNRWNWPKDPADKKLNDVPCDLKLYYFCGREAPIVKIDA</sequence>
<dbReference type="PANTHER" id="PTHR47753">
    <property type="entry name" value="C-TYPE LECTIN-RELATED"/>
    <property type="match status" value="1"/>
</dbReference>
<dbReference type="SMART" id="SM00034">
    <property type="entry name" value="CLECT"/>
    <property type="match status" value="1"/>
</dbReference>
<dbReference type="OMA" id="FNKDPTH"/>
<dbReference type="HOGENOM" id="CLU_032076_1_1_1"/>
<dbReference type="InParanoid" id="G0PAP7"/>
<keyword evidence="4" id="KW-1185">Reference proteome</keyword>
<dbReference type="PANTHER" id="PTHR47753:SF2">
    <property type="entry name" value="C-TYPE LECTIN DOMAIN-CONTAINING PROTEIN"/>
    <property type="match status" value="1"/>
</dbReference>
<organism evidence="4">
    <name type="scientific">Caenorhabditis brenneri</name>
    <name type="common">Nematode worm</name>
    <dbReference type="NCBI Taxonomy" id="135651"/>
    <lineage>
        <taxon>Eukaryota</taxon>
        <taxon>Metazoa</taxon>
        <taxon>Ecdysozoa</taxon>
        <taxon>Nematoda</taxon>
        <taxon>Chromadorea</taxon>
        <taxon>Rhabditida</taxon>
        <taxon>Rhabditina</taxon>
        <taxon>Rhabditomorpha</taxon>
        <taxon>Rhabditoidea</taxon>
        <taxon>Rhabditidae</taxon>
        <taxon>Peloderinae</taxon>
        <taxon>Caenorhabditis</taxon>
    </lineage>
</organism>
<evidence type="ECO:0000313" key="3">
    <source>
        <dbReference type="EMBL" id="EGT49375.1"/>
    </source>
</evidence>
<proteinExistence type="predicted"/>
<dbReference type="eggNOG" id="ENOG502R4S2">
    <property type="taxonomic scope" value="Eukaryota"/>
</dbReference>